<keyword evidence="2" id="KW-0472">Membrane</keyword>
<evidence type="ECO:0000313" key="3">
    <source>
        <dbReference type="EMBL" id="KAH7021462.1"/>
    </source>
</evidence>
<feature type="region of interest" description="Disordered" evidence="1">
    <location>
        <begin position="149"/>
        <end position="283"/>
    </location>
</feature>
<dbReference type="EMBL" id="JAGTJQ010000010">
    <property type="protein sequence ID" value="KAH7021462.1"/>
    <property type="molecule type" value="Genomic_DNA"/>
</dbReference>
<feature type="transmembrane region" description="Helical" evidence="2">
    <location>
        <begin position="12"/>
        <end position="34"/>
    </location>
</feature>
<dbReference type="OrthoDB" id="5427664at2759"/>
<feature type="transmembrane region" description="Helical" evidence="2">
    <location>
        <begin position="401"/>
        <end position="425"/>
    </location>
</feature>
<evidence type="ECO:0000256" key="2">
    <source>
        <dbReference type="SAM" id="Phobius"/>
    </source>
</evidence>
<feature type="transmembrane region" description="Helical" evidence="2">
    <location>
        <begin position="46"/>
        <end position="65"/>
    </location>
</feature>
<dbReference type="AlphaFoldDB" id="A0A9P9BL92"/>
<feature type="compositionally biased region" description="Basic and acidic residues" evidence="1">
    <location>
        <begin position="188"/>
        <end position="202"/>
    </location>
</feature>
<dbReference type="Proteomes" id="UP000756346">
    <property type="component" value="Unassembled WGS sequence"/>
</dbReference>
<reference evidence="3" key="1">
    <citation type="journal article" date="2021" name="Nat. Commun.">
        <title>Genetic determinants of endophytism in the Arabidopsis root mycobiome.</title>
        <authorList>
            <person name="Mesny F."/>
            <person name="Miyauchi S."/>
            <person name="Thiergart T."/>
            <person name="Pickel B."/>
            <person name="Atanasova L."/>
            <person name="Karlsson M."/>
            <person name="Huettel B."/>
            <person name="Barry K.W."/>
            <person name="Haridas S."/>
            <person name="Chen C."/>
            <person name="Bauer D."/>
            <person name="Andreopoulos W."/>
            <person name="Pangilinan J."/>
            <person name="LaButti K."/>
            <person name="Riley R."/>
            <person name="Lipzen A."/>
            <person name="Clum A."/>
            <person name="Drula E."/>
            <person name="Henrissat B."/>
            <person name="Kohler A."/>
            <person name="Grigoriev I.V."/>
            <person name="Martin F.M."/>
            <person name="Hacquard S."/>
        </authorList>
    </citation>
    <scope>NUCLEOTIDE SEQUENCE</scope>
    <source>
        <strain evidence="3">MPI-CAGE-CH-0230</strain>
    </source>
</reference>
<name>A0A9P9BL92_9PEZI</name>
<proteinExistence type="predicted"/>
<feature type="region of interest" description="Disordered" evidence="1">
    <location>
        <begin position="317"/>
        <end position="346"/>
    </location>
</feature>
<evidence type="ECO:0000313" key="4">
    <source>
        <dbReference type="Proteomes" id="UP000756346"/>
    </source>
</evidence>
<keyword evidence="2" id="KW-1133">Transmembrane helix</keyword>
<organism evidence="3 4">
    <name type="scientific">Microdochium trichocladiopsis</name>
    <dbReference type="NCBI Taxonomy" id="1682393"/>
    <lineage>
        <taxon>Eukaryota</taxon>
        <taxon>Fungi</taxon>
        <taxon>Dikarya</taxon>
        <taxon>Ascomycota</taxon>
        <taxon>Pezizomycotina</taxon>
        <taxon>Sordariomycetes</taxon>
        <taxon>Xylariomycetidae</taxon>
        <taxon>Xylariales</taxon>
        <taxon>Microdochiaceae</taxon>
        <taxon>Microdochium</taxon>
    </lineage>
</organism>
<evidence type="ECO:0000256" key="1">
    <source>
        <dbReference type="SAM" id="MobiDB-lite"/>
    </source>
</evidence>
<feature type="compositionally biased region" description="Low complexity" evidence="1">
    <location>
        <begin position="203"/>
        <end position="212"/>
    </location>
</feature>
<dbReference type="GeneID" id="70183378"/>
<feature type="transmembrane region" description="Helical" evidence="2">
    <location>
        <begin position="362"/>
        <end position="395"/>
    </location>
</feature>
<accession>A0A9P9BL92</accession>
<protein>
    <submittedName>
        <fullName evidence="3">Uncharacterized protein</fullName>
    </submittedName>
</protein>
<feature type="compositionally biased region" description="Basic and acidic residues" evidence="1">
    <location>
        <begin position="220"/>
        <end position="232"/>
    </location>
</feature>
<keyword evidence="4" id="KW-1185">Reference proteome</keyword>
<sequence length="481" mass="53374">MLRDLVESFLWELLWLIFYFVFGITSLLVSWTALPPLSQWDLSFGQLVPIFSLLFFATPAYDNYLTARREARRLRMNGSNAWVEFWTVDGRKGVTDVPLLDPLHYQHEYSVITREGSPGEAPLGQAVAAPGRWLRQLFTCGPGPTMRIDVLLSRPHGPPARSSTSSLPGDDNPPSEDLASHPAIPSTGDRDEHAEGLEDVTKAAKSPAASSAEHLSSSQRDTKSKTEQEASDSRGGGANFDTDDVERGIAHTNSSSDHSTKAKVQTRRTRASQDSLRIEHVDDGVDDAGEISISEKRQPVDLSLIEDEFTFVHDELQGNDRSEGPVNAKQDGQSQPPNDNSLRPGRGPIPNFYVRLYSSNRILVVGSIVSSLTSGIVLMLLFAIFSGGAFAGSVLGPSTEVWAVASGIIGVSYFAAVGVYGMTGFRRHVIALRKFQMQEGKKRERQERMERMERIEMNREKQNVYKHMRHPTTSRRTNFRT</sequence>
<gene>
    <name evidence="3" type="ORF">B0I36DRAFT_32230</name>
</gene>
<keyword evidence="2" id="KW-0812">Transmembrane</keyword>
<dbReference type="RefSeq" id="XP_046007663.1">
    <property type="nucleotide sequence ID" value="XM_046153832.1"/>
</dbReference>
<feature type="compositionally biased region" description="Polar residues" evidence="1">
    <location>
        <begin position="330"/>
        <end position="341"/>
    </location>
</feature>
<comment type="caution">
    <text evidence="3">The sequence shown here is derived from an EMBL/GenBank/DDBJ whole genome shotgun (WGS) entry which is preliminary data.</text>
</comment>